<keyword evidence="3" id="KW-0949">S-adenosyl-L-methionine</keyword>
<evidence type="ECO:0000313" key="9">
    <source>
        <dbReference type="EMBL" id="MBP1467230.1"/>
    </source>
</evidence>
<gene>
    <name evidence="9" type="ORF">EYB53_016070</name>
</gene>
<dbReference type="InterPro" id="IPR034491">
    <property type="entry name" value="Anaerob_Ser_sulfatase-maturase"/>
</dbReference>
<dbReference type="PROSITE" id="PS51918">
    <property type="entry name" value="RADICAL_SAM"/>
    <property type="match status" value="1"/>
</dbReference>
<protein>
    <submittedName>
        <fullName evidence="9">Anaerobic sulfatase maturase</fullName>
    </submittedName>
</protein>
<evidence type="ECO:0000256" key="7">
    <source>
        <dbReference type="ARBA" id="ARBA00023601"/>
    </source>
</evidence>
<keyword evidence="6" id="KW-0411">Iron-sulfur</keyword>
<dbReference type="InterPro" id="IPR047207">
    <property type="entry name" value="SPASM_anSME"/>
</dbReference>
<feature type="domain" description="Radical SAM core" evidence="8">
    <location>
        <begin position="17"/>
        <end position="256"/>
    </location>
</feature>
<dbReference type="Proteomes" id="UP001193081">
    <property type="component" value="Unassembled WGS sequence"/>
</dbReference>
<organism evidence="9 10">
    <name type="scientific">Candidatus Chloroploca mongolica</name>
    <dbReference type="NCBI Taxonomy" id="2528176"/>
    <lineage>
        <taxon>Bacteria</taxon>
        <taxon>Bacillati</taxon>
        <taxon>Chloroflexota</taxon>
        <taxon>Chloroflexia</taxon>
        <taxon>Chloroflexales</taxon>
        <taxon>Chloroflexineae</taxon>
        <taxon>Oscillochloridaceae</taxon>
        <taxon>Candidatus Chloroploca</taxon>
    </lineage>
</organism>
<dbReference type="Pfam" id="PF02810">
    <property type="entry name" value="SEC-C"/>
    <property type="match status" value="1"/>
</dbReference>
<keyword evidence="2" id="KW-0004">4Fe-4S</keyword>
<dbReference type="SUPFAM" id="SSF102114">
    <property type="entry name" value="Radical SAM enzymes"/>
    <property type="match status" value="1"/>
</dbReference>
<dbReference type="CDD" id="cd21120">
    <property type="entry name" value="SPASM_anSME"/>
    <property type="match status" value="1"/>
</dbReference>
<keyword evidence="5" id="KW-0408">Iron</keyword>
<dbReference type="SFLD" id="SFLDS00029">
    <property type="entry name" value="Radical_SAM"/>
    <property type="match status" value="1"/>
</dbReference>
<dbReference type="PANTHER" id="PTHR43273">
    <property type="entry name" value="ANAEROBIC SULFATASE-MATURATING ENZYME HOMOLOG ASLB-RELATED"/>
    <property type="match status" value="1"/>
</dbReference>
<keyword evidence="4" id="KW-0479">Metal-binding</keyword>
<dbReference type="InterPro" id="IPR004027">
    <property type="entry name" value="SEC_C_motif"/>
</dbReference>
<reference evidence="9 10" key="1">
    <citation type="submission" date="2021-03" db="EMBL/GenBank/DDBJ databases">
        <authorList>
            <person name="Grouzdev D.S."/>
        </authorList>
    </citation>
    <scope>NUCLEOTIDE SEQUENCE [LARGE SCALE GENOMIC DNA]</scope>
    <source>
        <strain evidence="9 10">M50-1</strain>
    </source>
</reference>
<dbReference type="Gene3D" id="3.20.20.70">
    <property type="entry name" value="Aldolase class I"/>
    <property type="match status" value="1"/>
</dbReference>
<dbReference type="NCBIfam" id="TIGR03942">
    <property type="entry name" value="sulfatase_rSAM"/>
    <property type="match status" value="1"/>
</dbReference>
<evidence type="ECO:0000313" key="10">
    <source>
        <dbReference type="Proteomes" id="UP001193081"/>
    </source>
</evidence>
<dbReference type="InterPro" id="IPR058240">
    <property type="entry name" value="rSAM_sf"/>
</dbReference>
<evidence type="ECO:0000256" key="3">
    <source>
        <dbReference type="ARBA" id="ARBA00022691"/>
    </source>
</evidence>
<accession>A0ABS4DCR1</accession>
<dbReference type="SUPFAM" id="SSF103642">
    <property type="entry name" value="Sec-C motif"/>
    <property type="match status" value="1"/>
</dbReference>
<dbReference type="InterPro" id="IPR023885">
    <property type="entry name" value="4Fe4S-binding_SPASM_dom"/>
</dbReference>
<comment type="caution">
    <text evidence="9">The sequence shown here is derived from an EMBL/GenBank/DDBJ whole genome shotgun (WGS) entry which is preliminary data.</text>
</comment>
<evidence type="ECO:0000259" key="8">
    <source>
        <dbReference type="PROSITE" id="PS51918"/>
    </source>
</evidence>
<dbReference type="Pfam" id="PF13186">
    <property type="entry name" value="SPASM"/>
    <property type="match status" value="1"/>
</dbReference>
<dbReference type="CDD" id="cd01335">
    <property type="entry name" value="Radical_SAM"/>
    <property type="match status" value="1"/>
</dbReference>
<dbReference type="Pfam" id="PF04055">
    <property type="entry name" value="Radical_SAM"/>
    <property type="match status" value="1"/>
</dbReference>
<evidence type="ECO:0000256" key="6">
    <source>
        <dbReference type="ARBA" id="ARBA00023014"/>
    </source>
</evidence>
<evidence type="ECO:0000256" key="5">
    <source>
        <dbReference type="ARBA" id="ARBA00023004"/>
    </source>
</evidence>
<comment type="similarity">
    <text evidence="7">Belongs to the radical SAM superfamily. Anaerobic sulfatase-maturating enzyme family.</text>
</comment>
<evidence type="ECO:0000256" key="2">
    <source>
        <dbReference type="ARBA" id="ARBA00022485"/>
    </source>
</evidence>
<dbReference type="SFLD" id="SFLDG01386">
    <property type="entry name" value="main_SPASM_domain-containing"/>
    <property type="match status" value="1"/>
</dbReference>
<dbReference type="SFLD" id="SFLDG01067">
    <property type="entry name" value="SPASM/twitch_domain_containing"/>
    <property type="match status" value="1"/>
</dbReference>
<dbReference type="Gene3D" id="3.10.450.50">
    <property type="match status" value="1"/>
</dbReference>
<evidence type="ECO:0000256" key="1">
    <source>
        <dbReference type="ARBA" id="ARBA00001966"/>
    </source>
</evidence>
<dbReference type="SFLD" id="SFLDF00285">
    <property type="entry name" value="anaerobic_Ser-type_sulfatase-m"/>
    <property type="match status" value="1"/>
</dbReference>
<dbReference type="SFLD" id="SFLDG01384">
    <property type="entry name" value="thioether_bond_formation_requi"/>
    <property type="match status" value="1"/>
</dbReference>
<dbReference type="EMBL" id="SIJK02000030">
    <property type="protein sequence ID" value="MBP1467230.1"/>
    <property type="molecule type" value="Genomic_DNA"/>
</dbReference>
<dbReference type="InterPro" id="IPR007197">
    <property type="entry name" value="rSAM"/>
</dbReference>
<keyword evidence="10" id="KW-1185">Reference proteome</keyword>
<dbReference type="SFLD" id="SFLDG01072">
    <property type="entry name" value="dehydrogenase_like"/>
    <property type="match status" value="1"/>
</dbReference>
<comment type="cofactor">
    <cofactor evidence="1">
        <name>[4Fe-4S] cluster</name>
        <dbReference type="ChEBI" id="CHEBI:49883"/>
    </cofactor>
</comment>
<dbReference type="NCBIfam" id="TIGR04085">
    <property type="entry name" value="rSAM_more_4Fe4S"/>
    <property type="match status" value="1"/>
</dbReference>
<dbReference type="InterPro" id="IPR013785">
    <property type="entry name" value="Aldolase_TIM"/>
</dbReference>
<dbReference type="RefSeq" id="WP_135479445.1">
    <property type="nucleotide sequence ID" value="NZ_SIJK02000030.1"/>
</dbReference>
<proteinExistence type="inferred from homology"/>
<sequence length="463" mass="51433">MVALSTGANPTAPVTSNGARPSAFHVLAKPTGAICNLDCAYCFFLAKEQLYPGSRFRMADDVLEAYIGQLIAGHASDHVTIAWQGGEPTLMGLDFFRHAMAIAERHRRPGMRFEHTIQTNGTLLDDEWGAFFKEHGFLVGISLDGPAHLHDIYRYDKGGKPTFDKVMRGVRLLQQHGVDFNVLTTVNSANAEHPLEVYRFLRDEVGTDWMQFIPVVERINTDGRALIQEGDTVSERSVGAEQFGRFLTTIFDEWVRNDVGKVFVQTFEAAARSWLGLSPRMCVFDQTCGLGPALEHNGDLYTCDHFVEPKHKLGNIKDVPMIELVSSDQMKKFGQDKRDTLPQYCRQCPVRFACNGECPKNRFILTPDGEPGLNYLCAGYKAFFTHIDQPLRIIAGLLRQGRSAAEVMPILARADAEFARLLAKAGRNDPCPCGSGRKLKHCHGAQPARAKTGADSPTNTIYR</sequence>
<dbReference type="InterPro" id="IPR023867">
    <property type="entry name" value="Sulphatase_maturase_rSAM"/>
</dbReference>
<name>A0ABS4DCR1_9CHLR</name>
<dbReference type="PANTHER" id="PTHR43273:SF3">
    <property type="entry name" value="ANAEROBIC SULFATASE-MATURATING ENZYME HOMOLOG ASLB-RELATED"/>
    <property type="match status" value="1"/>
</dbReference>
<evidence type="ECO:0000256" key="4">
    <source>
        <dbReference type="ARBA" id="ARBA00022723"/>
    </source>
</evidence>